<evidence type="ECO:0000313" key="10">
    <source>
        <dbReference type="Proteomes" id="UP001164746"/>
    </source>
</evidence>
<accession>A0ABY7EBC6</accession>
<dbReference type="EMBL" id="CP111016">
    <property type="protein sequence ID" value="WAR05971.1"/>
    <property type="molecule type" value="Genomic_DNA"/>
</dbReference>
<dbReference type="Proteomes" id="UP001164746">
    <property type="component" value="Chromosome 5"/>
</dbReference>
<sequence>MATATSKTYLSSESGSIMTKWDDIPCGFKRRAVCQKIPEYNIALGKLTTVSSGEQGYKFIDDCADRNMDNGCCGLIPGPYPWWQLDLGIPFSIGSIVIHRRDVCPTEMRDFRLFISNVTGAKNVTDLIYTETSDRPQAIITVHFDTPITGRFVRIDIPEEDVHMALCEVQQTVSLTRRNGKDLLTTLKQASNARDGTLTYRMITITIMTHLLVVKTNTRLEITVAIQEERANLGATPLTRTFGGSTVEYRTVPVKIICIS</sequence>
<dbReference type="SUPFAM" id="SSF49785">
    <property type="entry name" value="Galactose-binding domain-like"/>
    <property type="match status" value="1"/>
</dbReference>
<keyword evidence="6" id="KW-0106">Calcium</keyword>
<comment type="subunit">
    <text evidence="3">Homotrimer.</text>
</comment>
<dbReference type="Pfam" id="PF00754">
    <property type="entry name" value="F5_F8_type_C"/>
    <property type="match status" value="1"/>
</dbReference>
<organism evidence="9 10">
    <name type="scientific">Mya arenaria</name>
    <name type="common">Soft-shell clam</name>
    <dbReference type="NCBI Taxonomy" id="6604"/>
    <lineage>
        <taxon>Eukaryota</taxon>
        <taxon>Metazoa</taxon>
        <taxon>Spiralia</taxon>
        <taxon>Lophotrochozoa</taxon>
        <taxon>Mollusca</taxon>
        <taxon>Bivalvia</taxon>
        <taxon>Autobranchia</taxon>
        <taxon>Heteroconchia</taxon>
        <taxon>Euheterodonta</taxon>
        <taxon>Imparidentia</taxon>
        <taxon>Neoheterodontei</taxon>
        <taxon>Myida</taxon>
        <taxon>Myoidea</taxon>
        <taxon>Myidae</taxon>
        <taxon>Mya</taxon>
    </lineage>
</organism>
<gene>
    <name evidence="9" type="ORF">MAR_021340</name>
</gene>
<evidence type="ECO:0000256" key="6">
    <source>
        <dbReference type="ARBA" id="ARBA00022837"/>
    </source>
</evidence>
<keyword evidence="7" id="KW-1015">Disulfide bond</keyword>
<evidence type="ECO:0000256" key="3">
    <source>
        <dbReference type="ARBA" id="ARBA00011233"/>
    </source>
</evidence>
<reference evidence="9" key="1">
    <citation type="submission" date="2022-11" db="EMBL/GenBank/DDBJ databases">
        <title>Centuries of genome instability and evolution in soft-shell clam transmissible cancer (bioRxiv).</title>
        <authorList>
            <person name="Hart S.F.M."/>
            <person name="Yonemitsu M.A."/>
            <person name="Giersch R.M."/>
            <person name="Beal B.F."/>
            <person name="Arriagada G."/>
            <person name="Davis B.W."/>
            <person name="Ostrander E.A."/>
            <person name="Goff S.P."/>
            <person name="Metzger M.J."/>
        </authorList>
    </citation>
    <scope>NUCLEOTIDE SEQUENCE</scope>
    <source>
        <strain evidence="9">MELC-2E11</strain>
        <tissue evidence="9">Siphon/mantle</tissue>
    </source>
</reference>
<evidence type="ECO:0000256" key="4">
    <source>
        <dbReference type="ARBA" id="ARBA00022723"/>
    </source>
</evidence>
<dbReference type="InterPro" id="IPR000421">
    <property type="entry name" value="FA58C"/>
</dbReference>
<keyword evidence="5" id="KW-0430">Lectin</keyword>
<dbReference type="Gene3D" id="2.60.120.260">
    <property type="entry name" value="Galactose-binding domain-like"/>
    <property type="match status" value="1"/>
</dbReference>
<comment type="similarity">
    <text evidence="2">Belongs to the fucolectin family.</text>
</comment>
<dbReference type="SMART" id="SM00607">
    <property type="entry name" value="FTP"/>
    <property type="match status" value="1"/>
</dbReference>
<dbReference type="InterPro" id="IPR051941">
    <property type="entry name" value="BG_Antigen-Binding_Lectin"/>
</dbReference>
<name>A0ABY7EBC6_MYAAR</name>
<evidence type="ECO:0000256" key="1">
    <source>
        <dbReference type="ARBA" id="ARBA00002219"/>
    </source>
</evidence>
<dbReference type="InterPro" id="IPR008979">
    <property type="entry name" value="Galactose-bd-like_sf"/>
</dbReference>
<dbReference type="InterPro" id="IPR006585">
    <property type="entry name" value="FTP1"/>
</dbReference>
<evidence type="ECO:0000313" key="9">
    <source>
        <dbReference type="EMBL" id="WAR05971.1"/>
    </source>
</evidence>
<keyword evidence="4" id="KW-0479">Metal-binding</keyword>
<dbReference type="PANTHER" id="PTHR45713">
    <property type="entry name" value="FTP DOMAIN-CONTAINING PROTEIN"/>
    <property type="match status" value="1"/>
</dbReference>
<evidence type="ECO:0000256" key="7">
    <source>
        <dbReference type="ARBA" id="ARBA00023157"/>
    </source>
</evidence>
<keyword evidence="10" id="KW-1185">Reference proteome</keyword>
<protein>
    <submittedName>
        <fullName evidence="9">FUCL4-like protein</fullName>
    </submittedName>
</protein>
<evidence type="ECO:0000256" key="5">
    <source>
        <dbReference type="ARBA" id="ARBA00022734"/>
    </source>
</evidence>
<dbReference type="PANTHER" id="PTHR45713:SF6">
    <property type="entry name" value="F5_8 TYPE C DOMAIN-CONTAINING PROTEIN"/>
    <property type="match status" value="1"/>
</dbReference>
<comment type="function">
    <text evidence="1">Acts as a defensive agent. Recognizes blood group fucosylated oligosaccharides including A, B, H and Lewis B-type antigens. Does not recognize Lewis A antigen and has low affinity for monovalent haptens.</text>
</comment>
<feature type="domain" description="Fucolectin tachylectin-4 pentraxin-1" evidence="8">
    <location>
        <begin position="39"/>
        <end position="176"/>
    </location>
</feature>
<evidence type="ECO:0000259" key="8">
    <source>
        <dbReference type="SMART" id="SM00607"/>
    </source>
</evidence>
<evidence type="ECO:0000256" key="2">
    <source>
        <dbReference type="ARBA" id="ARBA00010147"/>
    </source>
</evidence>
<proteinExistence type="inferred from homology"/>